<evidence type="ECO:0000256" key="1">
    <source>
        <dbReference type="ARBA" id="ARBA00001393"/>
    </source>
</evidence>
<evidence type="ECO:0000256" key="4">
    <source>
        <dbReference type="ARBA" id="ARBA00004496"/>
    </source>
</evidence>
<dbReference type="InterPro" id="IPR030960">
    <property type="entry name" value="DHQS/DOIS_N"/>
</dbReference>
<evidence type="ECO:0000256" key="5">
    <source>
        <dbReference type="ARBA" id="ARBA00004661"/>
    </source>
</evidence>
<comment type="caution">
    <text evidence="18">Lacks conserved residue(s) required for the propagation of feature annotation.</text>
</comment>
<comment type="subcellular location">
    <subcellularLocation>
        <location evidence="4 18">Cytoplasm</location>
    </subcellularLocation>
</comment>
<dbReference type="Gene3D" id="3.40.50.1970">
    <property type="match status" value="1"/>
</dbReference>
<comment type="cofactor">
    <cofactor evidence="18">
        <name>Co(2+)</name>
        <dbReference type="ChEBI" id="CHEBI:48828"/>
    </cofactor>
    <cofactor evidence="18">
        <name>Zn(2+)</name>
        <dbReference type="ChEBI" id="CHEBI:29105"/>
    </cofactor>
    <text evidence="18">Binds 1 divalent metal cation per subunit. Can use either Co(2+) or Zn(2+).</text>
</comment>
<organism evidence="21 22">
    <name type="scientific">Piscinibacterium candidicorallinum</name>
    <dbReference type="NCBI Taxonomy" id="1793872"/>
    <lineage>
        <taxon>Bacteria</taxon>
        <taxon>Pseudomonadati</taxon>
        <taxon>Pseudomonadota</taxon>
        <taxon>Betaproteobacteria</taxon>
        <taxon>Burkholderiales</taxon>
        <taxon>Piscinibacterium</taxon>
    </lineage>
</organism>
<evidence type="ECO:0000256" key="3">
    <source>
        <dbReference type="ARBA" id="ARBA00003485"/>
    </source>
</evidence>
<keyword evidence="9 18" id="KW-0963">Cytoplasm</keyword>
<evidence type="ECO:0000256" key="18">
    <source>
        <dbReference type="HAMAP-Rule" id="MF_00110"/>
    </source>
</evidence>
<dbReference type="CDD" id="cd08195">
    <property type="entry name" value="DHQS"/>
    <property type="match status" value="1"/>
</dbReference>
<dbReference type="PANTHER" id="PTHR43622">
    <property type="entry name" value="3-DEHYDROQUINATE SYNTHASE"/>
    <property type="match status" value="1"/>
</dbReference>
<feature type="domain" description="3-dehydroquinate synthase C-terminal" evidence="20">
    <location>
        <begin position="178"/>
        <end position="322"/>
    </location>
</feature>
<dbReference type="PANTHER" id="PTHR43622:SF7">
    <property type="entry name" value="3-DEHYDROQUINATE SYNTHASE, CHLOROPLASTIC"/>
    <property type="match status" value="1"/>
</dbReference>
<dbReference type="NCBIfam" id="TIGR01357">
    <property type="entry name" value="aroB"/>
    <property type="match status" value="1"/>
</dbReference>
<comment type="catalytic activity">
    <reaction evidence="1 18">
        <text>7-phospho-2-dehydro-3-deoxy-D-arabino-heptonate = 3-dehydroquinate + phosphate</text>
        <dbReference type="Rhea" id="RHEA:21968"/>
        <dbReference type="ChEBI" id="CHEBI:32364"/>
        <dbReference type="ChEBI" id="CHEBI:43474"/>
        <dbReference type="ChEBI" id="CHEBI:58394"/>
        <dbReference type="EC" id="4.2.3.4"/>
    </reaction>
</comment>
<evidence type="ECO:0000256" key="17">
    <source>
        <dbReference type="ARBA" id="ARBA00023285"/>
    </source>
</evidence>
<evidence type="ECO:0000256" key="7">
    <source>
        <dbReference type="ARBA" id="ARBA00013031"/>
    </source>
</evidence>
<keyword evidence="13 18" id="KW-0862">Zinc</keyword>
<keyword evidence="11 18" id="KW-0479">Metal-binding</keyword>
<sequence length="356" mass="37849">MSVDALTVALATRSYSLDVRPGVARSWPAATAVRQASARVVVTNRTIAALYPELVAGTQCNLRIELEDGERYKTADSVDVIHSALLRARCDRKCIIVAVGGGVVGDTAGFAAATYMRGIPFIQVPTTLLAQVDSSIGGKTAINHPLGKNMIGAFHQPSAVFIDPLLLNTLPDAELSAGFAEIIKHALIRDAAYLDWLEANSAGLLARDPELLTHAIRRSCEIKAAIVEADEFETGERALLNLGHTFGHALEAVLGFGTWLHGQAVGCGLVLATDMSARLGLIDSAAVARVQRIVSAFRLPVRVPAQASTSALVDAMLLDKKNEGGRVRFILLEAIGRGVIRPESVELAAQVIDAHR</sequence>
<dbReference type="Pfam" id="PF01761">
    <property type="entry name" value="DHQ_synthase"/>
    <property type="match status" value="1"/>
</dbReference>
<dbReference type="InterPro" id="IPR030963">
    <property type="entry name" value="DHQ_synth_fam"/>
</dbReference>
<dbReference type="GO" id="GO:0003856">
    <property type="term" value="F:3-dehydroquinate synthase activity"/>
    <property type="evidence" value="ECO:0007669"/>
    <property type="project" value="UniProtKB-EC"/>
</dbReference>
<dbReference type="SUPFAM" id="SSF56796">
    <property type="entry name" value="Dehydroquinate synthase-like"/>
    <property type="match status" value="1"/>
</dbReference>
<feature type="binding site" evidence="18">
    <location>
        <position position="244"/>
    </location>
    <ligand>
        <name>Zn(2+)</name>
        <dbReference type="ChEBI" id="CHEBI:29105"/>
    </ligand>
</feature>
<dbReference type="InterPro" id="IPR056179">
    <property type="entry name" value="DHQS_C"/>
</dbReference>
<evidence type="ECO:0000256" key="16">
    <source>
        <dbReference type="ARBA" id="ARBA00023239"/>
    </source>
</evidence>
<evidence type="ECO:0000256" key="11">
    <source>
        <dbReference type="ARBA" id="ARBA00022723"/>
    </source>
</evidence>
<name>A0ABV7H4H1_9BURK</name>
<evidence type="ECO:0000256" key="2">
    <source>
        <dbReference type="ARBA" id="ARBA00001911"/>
    </source>
</evidence>
<dbReference type="PIRSF" id="PIRSF001455">
    <property type="entry name" value="DHQ_synth"/>
    <property type="match status" value="1"/>
</dbReference>
<dbReference type="HAMAP" id="MF_00110">
    <property type="entry name" value="DHQ_synthase"/>
    <property type="match status" value="1"/>
</dbReference>
<feature type="binding site" evidence="18">
    <location>
        <position position="148"/>
    </location>
    <ligand>
        <name>NAD(+)</name>
        <dbReference type="ChEBI" id="CHEBI:57540"/>
    </ligand>
</feature>
<feature type="binding site" evidence="18">
    <location>
        <begin position="102"/>
        <end position="106"/>
    </location>
    <ligand>
        <name>NAD(+)</name>
        <dbReference type="ChEBI" id="CHEBI:57540"/>
    </ligand>
</feature>
<feature type="binding site" evidence="18">
    <location>
        <position position="181"/>
    </location>
    <ligand>
        <name>Zn(2+)</name>
        <dbReference type="ChEBI" id="CHEBI:29105"/>
    </ligand>
</feature>
<keyword evidence="10 18" id="KW-0028">Amino-acid biosynthesis</keyword>
<dbReference type="Proteomes" id="UP001595556">
    <property type="component" value="Unassembled WGS sequence"/>
</dbReference>
<keyword evidence="15 18" id="KW-0057">Aromatic amino acid biosynthesis</keyword>
<feature type="binding site" evidence="18">
    <location>
        <position position="139"/>
    </location>
    <ligand>
        <name>NAD(+)</name>
        <dbReference type="ChEBI" id="CHEBI:57540"/>
    </ligand>
</feature>
<feature type="binding site" evidence="18">
    <location>
        <begin position="126"/>
        <end position="127"/>
    </location>
    <ligand>
        <name>NAD(+)</name>
        <dbReference type="ChEBI" id="CHEBI:57540"/>
    </ligand>
</feature>
<evidence type="ECO:0000256" key="8">
    <source>
        <dbReference type="ARBA" id="ARBA00017684"/>
    </source>
</evidence>
<evidence type="ECO:0000259" key="19">
    <source>
        <dbReference type="Pfam" id="PF01761"/>
    </source>
</evidence>
<evidence type="ECO:0000256" key="9">
    <source>
        <dbReference type="ARBA" id="ARBA00022490"/>
    </source>
</evidence>
<feature type="binding site" evidence="18">
    <location>
        <begin position="68"/>
        <end position="73"/>
    </location>
    <ligand>
        <name>NAD(+)</name>
        <dbReference type="ChEBI" id="CHEBI:57540"/>
    </ligand>
</feature>
<comment type="pathway">
    <text evidence="5 18">Metabolic intermediate biosynthesis; chorismate biosynthesis; chorismate from D-erythrose 4-phosphate and phosphoenolpyruvate: step 2/7.</text>
</comment>
<comment type="cofactor">
    <cofactor evidence="2 18">
        <name>NAD(+)</name>
        <dbReference type="ChEBI" id="CHEBI:57540"/>
    </cofactor>
</comment>
<evidence type="ECO:0000256" key="13">
    <source>
        <dbReference type="ARBA" id="ARBA00022833"/>
    </source>
</evidence>
<evidence type="ECO:0000313" key="21">
    <source>
        <dbReference type="EMBL" id="MFC3147518.1"/>
    </source>
</evidence>
<comment type="similarity">
    <text evidence="6 18">Belongs to the sugar phosphate cyclases superfamily. Dehydroquinate synthase family.</text>
</comment>
<accession>A0ABV7H4H1</accession>
<feature type="binding site" evidence="18">
    <location>
        <position position="261"/>
    </location>
    <ligand>
        <name>Zn(2+)</name>
        <dbReference type="ChEBI" id="CHEBI:29105"/>
    </ligand>
</feature>
<dbReference type="Pfam" id="PF24621">
    <property type="entry name" value="DHQS_C"/>
    <property type="match status" value="1"/>
</dbReference>
<keyword evidence="22" id="KW-1185">Reference proteome</keyword>
<keyword evidence="16 18" id="KW-0456">Lyase</keyword>
<comment type="caution">
    <text evidence="21">The sequence shown here is derived from an EMBL/GenBank/DDBJ whole genome shotgun (WGS) entry which is preliminary data.</text>
</comment>
<keyword evidence="12 18" id="KW-0547">Nucleotide-binding</keyword>
<evidence type="ECO:0000256" key="14">
    <source>
        <dbReference type="ARBA" id="ARBA00023027"/>
    </source>
</evidence>
<proteinExistence type="inferred from homology"/>
<keyword evidence="14 18" id="KW-0520">NAD</keyword>
<dbReference type="EMBL" id="JBHRTI010000004">
    <property type="protein sequence ID" value="MFC3147518.1"/>
    <property type="molecule type" value="Genomic_DNA"/>
</dbReference>
<feature type="domain" description="3-dehydroquinate synthase N-terminal" evidence="19">
    <location>
        <begin position="64"/>
        <end position="176"/>
    </location>
</feature>
<dbReference type="EC" id="4.2.3.4" evidence="7 18"/>
<evidence type="ECO:0000256" key="12">
    <source>
        <dbReference type="ARBA" id="ARBA00022741"/>
    </source>
</evidence>
<reference evidence="22" key="1">
    <citation type="journal article" date="2019" name="Int. J. Syst. Evol. Microbiol.">
        <title>The Global Catalogue of Microorganisms (GCM) 10K type strain sequencing project: providing services to taxonomists for standard genome sequencing and annotation.</title>
        <authorList>
            <consortium name="The Broad Institute Genomics Platform"/>
            <consortium name="The Broad Institute Genome Sequencing Center for Infectious Disease"/>
            <person name="Wu L."/>
            <person name="Ma J."/>
        </authorList>
    </citation>
    <scope>NUCLEOTIDE SEQUENCE [LARGE SCALE GENOMIC DNA]</scope>
    <source>
        <strain evidence="22">KCTC 52168</strain>
    </source>
</reference>
<keyword evidence="17 18" id="KW-0170">Cobalt</keyword>
<evidence type="ECO:0000256" key="6">
    <source>
        <dbReference type="ARBA" id="ARBA00005412"/>
    </source>
</evidence>
<gene>
    <name evidence="18 21" type="primary">aroB</name>
    <name evidence="21" type="ORF">ACFOEN_07675</name>
</gene>
<evidence type="ECO:0000313" key="22">
    <source>
        <dbReference type="Proteomes" id="UP001595556"/>
    </source>
</evidence>
<dbReference type="Gene3D" id="1.20.1090.10">
    <property type="entry name" value="Dehydroquinate synthase-like - alpha domain"/>
    <property type="match status" value="1"/>
</dbReference>
<evidence type="ECO:0000256" key="15">
    <source>
        <dbReference type="ARBA" id="ARBA00023141"/>
    </source>
</evidence>
<evidence type="ECO:0000259" key="20">
    <source>
        <dbReference type="Pfam" id="PF24621"/>
    </source>
</evidence>
<evidence type="ECO:0000256" key="10">
    <source>
        <dbReference type="ARBA" id="ARBA00022605"/>
    </source>
</evidence>
<dbReference type="InterPro" id="IPR016037">
    <property type="entry name" value="DHQ_synth_AroB"/>
</dbReference>
<comment type="function">
    <text evidence="3 18">Catalyzes the conversion of 3-deoxy-D-arabino-heptulosonate 7-phosphate (DAHP) to dehydroquinate (DHQ).</text>
</comment>
<dbReference type="InterPro" id="IPR050071">
    <property type="entry name" value="Dehydroquinate_synthase"/>
</dbReference>
<protein>
    <recommendedName>
        <fullName evidence="8 18">3-dehydroquinate synthase</fullName>
        <shortName evidence="18">DHQS</shortName>
        <ecNumber evidence="7 18">4.2.3.4</ecNumber>
    </recommendedName>
</protein>